<comment type="caution">
    <text evidence="2">The sequence shown here is derived from an EMBL/GenBank/DDBJ whole genome shotgun (WGS) entry which is preliminary data.</text>
</comment>
<reference evidence="2 3" key="1">
    <citation type="submission" date="2023-11" db="EMBL/GenBank/DDBJ databases">
        <title>A Novel Polar Bacteriovorax (B. antarcticus) Isolated from the Biocrust in Antarctica.</title>
        <authorList>
            <person name="Mun W."/>
            <person name="Choi S.Y."/>
            <person name="Mitchell R.J."/>
        </authorList>
    </citation>
    <scope>NUCLEOTIDE SEQUENCE [LARGE SCALE GENOMIC DNA]</scope>
    <source>
        <strain evidence="2 3">PP10</strain>
    </source>
</reference>
<dbReference type="PANTHER" id="PTHR43861:SF1">
    <property type="entry name" value="TRANS-ACONITATE 2-METHYLTRANSFERASE"/>
    <property type="match status" value="1"/>
</dbReference>
<dbReference type="GO" id="GO:0032259">
    <property type="term" value="P:methylation"/>
    <property type="evidence" value="ECO:0007669"/>
    <property type="project" value="UniProtKB-KW"/>
</dbReference>
<name>A0ABU5VU09_9BACT</name>
<feature type="domain" description="Methyltransferase type 12" evidence="1">
    <location>
        <begin position="42"/>
        <end position="135"/>
    </location>
</feature>
<dbReference type="InterPro" id="IPR013217">
    <property type="entry name" value="Methyltransf_12"/>
</dbReference>
<dbReference type="GO" id="GO:0008168">
    <property type="term" value="F:methyltransferase activity"/>
    <property type="evidence" value="ECO:0007669"/>
    <property type="project" value="UniProtKB-KW"/>
</dbReference>
<organism evidence="2 3">
    <name type="scientific">Bacteriovorax antarcticus</name>
    <dbReference type="NCBI Taxonomy" id="3088717"/>
    <lineage>
        <taxon>Bacteria</taxon>
        <taxon>Pseudomonadati</taxon>
        <taxon>Bdellovibrionota</taxon>
        <taxon>Bacteriovoracia</taxon>
        <taxon>Bacteriovoracales</taxon>
        <taxon>Bacteriovoracaceae</taxon>
        <taxon>Bacteriovorax</taxon>
    </lineage>
</organism>
<keyword evidence="2" id="KW-0808">Transferase</keyword>
<proteinExistence type="predicted"/>
<accession>A0ABU5VU09</accession>
<evidence type="ECO:0000313" key="2">
    <source>
        <dbReference type="EMBL" id="MEA9356524.1"/>
    </source>
</evidence>
<gene>
    <name evidence="2" type="ORF">SHI21_09930</name>
</gene>
<keyword evidence="3" id="KW-1185">Reference proteome</keyword>
<dbReference type="SUPFAM" id="SSF53335">
    <property type="entry name" value="S-adenosyl-L-methionine-dependent methyltransferases"/>
    <property type="match status" value="1"/>
</dbReference>
<dbReference type="RefSeq" id="WP_323576237.1">
    <property type="nucleotide sequence ID" value="NZ_JAYGJQ010000001.1"/>
</dbReference>
<dbReference type="InterPro" id="IPR029063">
    <property type="entry name" value="SAM-dependent_MTases_sf"/>
</dbReference>
<evidence type="ECO:0000259" key="1">
    <source>
        <dbReference type="Pfam" id="PF08242"/>
    </source>
</evidence>
<keyword evidence="2" id="KW-0489">Methyltransferase</keyword>
<dbReference type="CDD" id="cd02440">
    <property type="entry name" value="AdoMet_MTases"/>
    <property type="match status" value="1"/>
</dbReference>
<dbReference type="Proteomes" id="UP001302274">
    <property type="component" value="Unassembled WGS sequence"/>
</dbReference>
<evidence type="ECO:0000313" key="3">
    <source>
        <dbReference type="Proteomes" id="UP001302274"/>
    </source>
</evidence>
<sequence length="199" mass="22384">MNSLELFNQIYTLETERVYSKSLLSFFESTIRARLPNAPRILDLGCGSKSIFEDIDLSGSNVTAIDFSPVAISKALILPNGISYKEVDLSTPDVLEKSAYDLIFDSHCLHCITDEANRKSAFTNIYQSLRPDGLFTTEMMVLPPNKTVVMPNKHVVEARAIEDEILSYGFKINYFLIVRDLVFGSENGDCDLVRVICRK</sequence>
<dbReference type="PANTHER" id="PTHR43861">
    <property type="entry name" value="TRANS-ACONITATE 2-METHYLTRANSFERASE-RELATED"/>
    <property type="match status" value="1"/>
</dbReference>
<dbReference type="EMBL" id="JAYGJQ010000001">
    <property type="protein sequence ID" value="MEA9356524.1"/>
    <property type="molecule type" value="Genomic_DNA"/>
</dbReference>
<dbReference type="Gene3D" id="3.40.50.150">
    <property type="entry name" value="Vaccinia Virus protein VP39"/>
    <property type="match status" value="1"/>
</dbReference>
<protein>
    <submittedName>
        <fullName evidence="2">Class I SAM-dependent methyltransferase</fullName>
    </submittedName>
</protein>
<dbReference type="Pfam" id="PF08242">
    <property type="entry name" value="Methyltransf_12"/>
    <property type="match status" value="1"/>
</dbReference>